<accession>A0A645D3L0</accession>
<dbReference type="AlphaFoldDB" id="A0A645D3L0"/>
<evidence type="ECO:0000313" key="1">
    <source>
        <dbReference type="EMBL" id="MPM83751.1"/>
    </source>
</evidence>
<protein>
    <submittedName>
        <fullName evidence="1">Uncharacterized protein</fullName>
    </submittedName>
</protein>
<gene>
    <name evidence="1" type="ORF">SDC9_130820</name>
</gene>
<reference evidence="1" key="1">
    <citation type="submission" date="2019-08" db="EMBL/GenBank/DDBJ databases">
        <authorList>
            <person name="Kucharzyk K."/>
            <person name="Murdoch R.W."/>
            <person name="Higgins S."/>
            <person name="Loffler F."/>
        </authorList>
    </citation>
    <scope>NUCLEOTIDE SEQUENCE</scope>
</reference>
<proteinExistence type="predicted"/>
<sequence>MRAKRNMYAPEYQLVPMLGDELAAREIFAKRLLERERHALHTLARADDVYVVYGIQVDAFFTCAWVAVGFKERIAHKQHAALAPKKLFRVCIRIRRTEAGLHYFYDILTALDIAVAC</sequence>
<organism evidence="1">
    <name type="scientific">bioreactor metagenome</name>
    <dbReference type="NCBI Taxonomy" id="1076179"/>
    <lineage>
        <taxon>unclassified sequences</taxon>
        <taxon>metagenomes</taxon>
        <taxon>ecological metagenomes</taxon>
    </lineage>
</organism>
<dbReference type="EMBL" id="VSSQ01032478">
    <property type="protein sequence ID" value="MPM83751.1"/>
    <property type="molecule type" value="Genomic_DNA"/>
</dbReference>
<name>A0A645D3L0_9ZZZZ</name>
<comment type="caution">
    <text evidence="1">The sequence shown here is derived from an EMBL/GenBank/DDBJ whole genome shotgun (WGS) entry which is preliminary data.</text>
</comment>